<dbReference type="EMBL" id="JAUHHV010000006">
    <property type="protein sequence ID" value="KAK1420580.1"/>
    <property type="molecule type" value="Genomic_DNA"/>
</dbReference>
<protein>
    <submittedName>
        <fullName evidence="2">Uncharacterized protein</fullName>
    </submittedName>
</protein>
<name>A0AAD8KJ87_TARER</name>
<organism evidence="2 3">
    <name type="scientific">Tagetes erecta</name>
    <name type="common">African marigold</name>
    <dbReference type="NCBI Taxonomy" id="13708"/>
    <lineage>
        <taxon>Eukaryota</taxon>
        <taxon>Viridiplantae</taxon>
        <taxon>Streptophyta</taxon>
        <taxon>Embryophyta</taxon>
        <taxon>Tracheophyta</taxon>
        <taxon>Spermatophyta</taxon>
        <taxon>Magnoliopsida</taxon>
        <taxon>eudicotyledons</taxon>
        <taxon>Gunneridae</taxon>
        <taxon>Pentapetalae</taxon>
        <taxon>asterids</taxon>
        <taxon>campanulids</taxon>
        <taxon>Asterales</taxon>
        <taxon>Asteraceae</taxon>
        <taxon>Asteroideae</taxon>
        <taxon>Heliantheae alliance</taxon>
        <taxon>Tageteae</taxon>
        <taxon>Tagetes</taxon>
    </lineage>
</organism>
<accession>A0AAD8KJ87</accession>
<dbReference type="InterPro" id="IPR053234">
    <property type="entry name" value="RPM1_Interactor"/>
</dbReference>
<dbReference type="PANTHER" id="PTHR33443:SF25">
    <property type="entry name" value="RPM1 INTERACTING PROTEIN 13"/>
    <property type="match status" value="1"/>
</dbReference>
<evidence type="ECO:0000256" key="1">
    <source>
        <dbReference type="SAM" id="MobiDB-lite"/>
    </source>
</evidence>
<reference evidence="2" key="1">
    <citation type="journal article" date="2023" name="bioRxiv">
        <title>Improved chromosome-level genome assembly for marigold (Tagetes erecta).</title>
        <authorList>
            <person name="Jiang F."/>
            <person name="Yuan L."/>
            <person name="Wang S."/>
            <person name="Wang H."/>
            <person name="Xu D."/>
            <person name="Wang A."/>
            <person name="Fan W."/>
        </authorList>
    </citation>
    <scope>NUCLEOTIDE SEQUENCE</scope>
    <source>
        <strain evidence="2">WSJ</strain>
        <tissue evidence="2">Leaf</tissue>
    </source>
</reference>
<evidence type="ECO:0000313" key="2">
    <source>
        <dbReference type="EMBL" id="KAK1420580.1"/>
    </source>
</evidence>
<comment type="caution">
    <text evidence="2">The sequence shown here is derived from an EMBL/GenBank/DDBJ whole genome shotgun (WGS) entry which is preliminary data.</text>
</comment>
<proteinExistence type="predicted"/>
<dbReference type="PANTHER" id="PTHR33443">
    <property type="entry name" value="ZGC:112980"/>
    <property type="match status" value="1"/>
</dbReference>
<gene>
    <name evidence="2" type="ORF">QVD17_22291</name>
</gene>
<feature type="compositionally biased region" description="Polar residues" evidence="1">
    <location>
        <begin position="376"/>
        <end position="396"/>
    </location>
</feature>
<sequence>MDPNTVVLEISSDDETVWDDHIGTDGTDDYNWIADILDEVNRDDCGYDDEGDDSDEVVLVTEILPKKPRKKNKFTSKSPSLIQFDDDCMLLDHDPDKPPRNDKLIDRDELHDDDDDDDDDIVVVSEKGQVACRDYPHPRHLCIKFPFTSSPNQSHCDQCYCYVCDSLAPCIYWGNGNGSIDHCLATDKSQFWILERQNSKNAGKEVNVPPVNPVPQTTTIAHNPTMMPNSIRACPVTSSFGVPNVINQDRSSFLLSRNNNYQPGLVSQQLTRTNSCTIPGGRVHHSYNLDTSVHRPVFKRTASDGFASTTNRHSYSPYYRHHFTGAAQPNLNSSAPFTPRSNTPFEAFDFPTNFQPLANSDPYVEVPVLFKPNPVSLSSQAQGKSSVPSYTIPSEPSRQESQRSTIDPKFFSGISWPQSQINHPPPAARSSLLEGVSSTNEPPLATGSGGLVDFEYDNWMFNNQPCEGGSMDGSGPFGLSELSSDSGRGYNNSGTIFDF</sequence>
<feature type="compositionally biased region" description="Basic and acidic residues" evidence="1">
    <location>
        <begin position="95"/>
        <end position="110"/>
    </location>
</feature>
<feature type="region of interest" description="Disordered" evidence="1">
    <location>
        <begin position="376"/>
        <end position="449"/>
    </location>
</feature>
<feature type="region of interest" description="Disordered" evidence="1">
    <location>
        <begin position="95"/>
        <end position="119"/>
    </location>
</feature>
<dbReference type="AlphaFoldDB" id="A0AAD8KJ87"/>
<dbReference type="Proteomes" id="UP001229421">
    <property type="component" value="Unassembled WGS sequence"/>
</dbReference>
<evidence type="ECO:0000313" key="3">
    <source>
        <dbReference type="Proteomes" id="UP001229421"/>
    </source>
</evidence>
<keyword evidence="3" id="KW-1185">Reference proteome</keyword>